<comment type="caution">
    <text evidence="3">The sequence shown here is derived from an EMBL/GenBank/DDBJ whole genome shotgun (WGS) entry which is preliminary data.</text>
</comment>
<reference evidence="3 5" key="2">
    <citation type="submission" date="2018-02" db="EMBL/GenBank/DDBJ databases">
        <title>Characterization of Xanthomonas diversity in transplant houses and field plants.</title>
        <authorList>
            <person name="Abrahamian P."/>
            <person name="Timilsina S."/>
            <person name="Minsavage G.V."/>
            <person name="Goss E.M."/>
            <person name="Jones J.B."/>
            <person name="Vallad G.E."/>
        </authorList>
    </citation>
    <scope>NUCLEOTIDE SEQUENCE [LARGE SCALE GENOMIC DNA]</scope>
    <source>
        <strain evidence="3 5">GEV2132</strain>
    </source>
</reference>
<evidence type="ECO:0000313" key="5">
    <source>
        <dbReference type="Proteomes" id="UP000289372"/>
    </source>
</evidence>
<dbReference type="AlphaFoldDB" id="A0AAQ0YL14"/>
<evidence type="ECO:0000256" key="1">
    <source>
        <dbReference type="SAM" id="MobiDB-lite"/>
    </source>
</evidence>
<dbReference type="KEGG" id="xpe:BJD13_02030"/>
<feature type="region of interest" description="Disordered" evidence="1">
    <location>
        <begin position="39"/>
        <end position="82"/>
    </location>
</feature>
<evidence type="ECO:0000313" key="4">
    <source>
        <dbReference type="Proteomes" id="UP000035369"/>
    </source>
</evidence>
<proteinExistence type="predicted"/>
<sequence>MRQDRTDDAARAAAWRNRLSAPKKKTARLESSAHLPTIEKPGHTVAAPSRHARVLRRRRRSTAGRGAPVTQRAGEASSRFQM</sequence>
<evidence type="ECO:0000313" key="3">
    <source>
        <dbReference type="EMBL" id="RXD49353.1"/>
    </source>
</evidence>
<dbReference type="Proteomes" id="UP000289372">
    <property type="component" value="Unassembled WGS sequence"/>
</dbReference>
<dbReference type="EMBL" id="PUUL01000147">
    <property type="protein sequence ID" value="RXD49353.1"/>
    <property type="molecule type" value="Genomic_DNA"/>
</dbReference>
<feature type="compositionally biased region" description="Basic residues" evidence="1">
    <location>
        <begin position="50"/>
        <end position="62"/>
    </location>
</feature>
<organism evidence="3 5">
    <name type="scientific">Xanthomonas perforans</name>
    <dbReference type="NCBI Taxonomy" id="442694"/>
    <lineage>
        <taxon>Bacteria</taxon>
        <taxon>Pseudomonadati</taxon>
        <taxon>Pseudomonadota</taxon>
        <taxon>Gammaproteobacteria</taxon>
        <taxon>Lysobacterales</taxon>
        <taxon>Lysobacteraceae</taxon>
        <taxon>Xanthomonas</taxon>
    </lineage>
</organism>
<dbReference type="Proteomes" id="UP000035369">
    <property type="component" value="Unassembled WGS sequence"/>
</dbReference>
<evidence type="ECO:0000313" key="2">
    <source>
        <dbReference type="EMBL" id="KLC08538.1"/>
    </source>
</evidence>
<protein>
    <submittedName>
        <fullName evidence="3">Uncharacterized protein</fullName>
    </submittedName>
</protein>
<gene>
    <name evidence="3" type="ORF">DB769_21330</name>
    <name evidence="2" type="ORF">XP315_05330</name>
</gene>
<accession>A0AAQ0YL14</accession>
<dbReference type="EMBL" id="JZUY01000034">
    <property type="protein sequence ID" value="KLC08538.1"/>
    <property type="molecule type" value="Genomic_DNA"/>
</dbReference>
<name>A0AAQ0YL14_XANPE</name>
<keyword evidence="4" id="KW-1185">Reference proteome</keyword>
<reference evidence="2 4" key="1">
    <citation type="submission" date="2015-02" db="EMBL/GenBank/DDBJ databases">
        <title>Whole genome sequencing of multiple isolates of three species of pepper and tomato-infecting xanthomonads reveals genetic diversity in field strains and pinpoints effectors responsible for host specificity.</title>
        <authorList>
            <person name="Schwartz A."/>
            <person name="Dahlbeck D."/>
            <person name="Staskawicz B."/>
            <person name="Bart R."/>
            <person name="Potnis N."/>
            <person name="Minsavage G."/>
            <person name="Timilsina S."/>
            <person name="Goss E."/>
            <person name="Jones J."/>
            <person name="Vallad G."/>
            <person name="Barak J."/>
            <person name="Miller S."/>
            <person name="Ritchie D."/>
            <person name="Martins J.Jr."/>
            <person name="Patane J.S."/>
            <person name="Setubal J.C."/>
        </authorList>
    </citation>
    <scope>NUCLEOTIDE SEQUENCE [LARGE SCALE GENOMIC DNA]</scope>
    <source>
        <strain evidence="2 4">Xp3-15</strain>
    </source>
</reference>